<accession>A0ABY6IJW9</accession>
<protein>
    <submittedName>
        <fullName evidence="1">SRPBCC family protein</fullName>
    </submittedName>
</protein>
<dbReference type="CDD" id="cd07812">
    <property type="entry name" value="SRPBCC"/>
    <property type="match status" value="1"/>
</dbReference>
<dbReference type="SUPFAM" id="SSF55961">
    <property type="entry name" value="Bet v1-like"/>
    <property type="match status" value="1"/>
</dbReference>
<sequence length="176" mass="19388">MRSADGPQVHCDVHVRAALPQVWRLVTDIGLPARLSPELRRAAWLDGVDRPASGARFEGHNSHPVLGEWRTVSHVVEMEEQRVFAWAVTDADGRFGEATVDPARALASWRYELAGEDGGVRLRQTVRIGPGRSGITLAVERLPDRREEIVAARLEELRAGMEATLSGIRKLAEEAA</sequence>
<dbReference type="InterPro" id="IPR023393">
    <property type="entry name" value="START-like_dom_sf"/>
</dbReference>
<name>A0ABY6IJW9_STRPE</name>
<dbReference type="RefSeq" id="WP_264249632.1">
    <property type="nucleotide sequence ID" value="NZ_CP107567.1"/>
</dbReference>
<dbReference type="Pfam" id="PF10604">
    <property type="entry name" value="Polyketide_cyc2"/>
    <property type="match status" value="1"/>
</dbReference>
<organism evidence="1 2">
    <name type="scientific">Streptomyces peucetius</name>
    <dbReference type="NCBI Taxonomy" id="1950"/>
    <lineage>
        <taxon>Bacteria</taxon>
        <taxon>Bacillati</taxon>
        <taxon>Actinomycetota</taxon>
        <taxon>Actinomycetes</taxon>
        <taxon>Kitasatosporales</taxon>
        <taxon>Streptomycetaceae</taxon>
        <taxon>Streptomyces</taxon>
    </lineage>
</organism>
<reference evidence="1" key="1">
    <citation type="submission" date="2022-10" db="EMBL/GenBank/DDBJ databases">
        <title>Cytochrome P450 Catalyzes Benzene Ring Formation in the Biosynthesis of Trialkyl-Substituted Aromatic Polyketides.</title>
        <authorList>
            <person name="Zhao E."/>
            <person name="Ge H."/>
        </authorList>
    </citation>
    <scope>NUCLEOTIDE SEQUENCE</scope>
    <source>
        <strain evidence="1">NA0869</strain>
    </source>
</reference>
<dbReference type="InterPro" id="IPR019587">
    <property type="entry name" value="Polyketide_cyclase/dehydratase"/>
</dbReference>
<evidence type="ECO:0000313" key="2">
    <source>
        <dbReference type="Proteomes" id="UP001163878"/>
    </source>
</evidence>
<dbReference type="EMBL" id="CP107567">
    <property type="protein sequence ID" value="UYQ66187.1"/>
    <property type="molecule type" value="Genomic_DNA"/>
</dbReference>
<keyword evidence="2" id="KW-1185">Reference proteome</keyword>
<dbReference type="Gene3D" id="3.30.530.20">
    <property type="match status" value="1"/>
</dbReference>
<evidence type="ECO:0000313" key="1">
    <source>
        <dbReference type="EMBL" id="UYQ66187.1"/>
    </source>
</evidence>
<proteinExistence type="predicted"/>
<dbReference type="Proteomes" id="UP001163878">
    <property type="component" value="Chromosome"/>
</dbReference>
<gene>
    <name evidence="1" type="ORF">OGH68_35190</name>
</gene>